<name>A0AAD9FAB8_DISEL</name>
<comment type="caution">
    <text evidence="1">The sequence shown here is derived from an EMBL/GenBank/DDBJ whole genome shotgun (WGS) entry which is preliminary data.</text>
</comment>
<dbReference type="AlphaFoldDB" id="A0AAD9FAB8"/>
<keyword evidence="2" id="KW-1185">Reference proteome</keyword>
<feature type="non-terminal residue" evidence="1">
    <location>
        <position position="1"/>
    </location>
</feature>
<reference evidence="1" key="1">
    <citation type="submission" date="2023-04" db="EMBL/GenBank/DDBJ databases">
        <title>Chromosome-level genome of Chaenocephalus aceratus.</title>
        <authorList>
            <person name="Park H."/>
        </authorList>
    </citation>
    <scope>NUCLEOTIDE SEQUENCE</scope>
    <source>
        <strain evidence="1">DE</strain>
        <tissue evidence="1">Muscle</tissue>
    </source>
</reference>
<accession>A0AAD9FAB8</accession>
<proteinExistence type="predicted"/>
<organism evidence="1 2">
    <name type="scientific">Dissostichus eleginoides</name>
    <name type="common">Patagonian toothfish</name>
    <name type="synonym">Dissostichus amissus</name>
    <dbReference type="NCBI Taxonomy" id="100907"/>
    <lineage>
        <taxon>Eukaryota</taxon>
        <taxon>Metazoa</taxon>
        <taxon>Chordata</taxon>
        <taxon>Craniata</taxon>
        <taxon>Vertebrata</taxon>
        <taxon>Euteleostomi</taxon>
        <taxon>Actinopterygii</taxon>
        <taxon>Neopterygii</taxon>
        <taxon>Teleostei</taxon>
        <taxon>Neoteleostei</taxon>
        <taxon>Acanthomorphata</taxon>
        <taxon>Eupercaria</taxon>
        <taxon>Perciformes</taxon>
        <taxon>Notothenioidei</taxon>
        <taxon>Nototheniidae</taxon>
        <taxon>Dissostichus</taxon>
    </lineage>
</organism>
<dbReference type="Proteomes" id="UP001228049">
    <property type="component" value="Unassembled WGS sequence"/>
</dbReference>
<protein>
    <submittedName>
        <fullName evidence="1">NAD(P)H-quinone oxidoreductase subunit 5 chloroplastic</fullName>
    </submittedName>
</protein>
<dbReference type="EMBL" id="JASDAP010000011">
    <property type="protein sequence ID" value="KAK1893916.1"/>
    <property type="molecule type" value="Genomic_DNA"/>
</dbReference>
<evidence type="ECO:0000313" key="1">
    <source>
        <dbReference type="EMBL" id="KAK1893916.1"/>
    </source>
</evidence>
<evidence type="ECO:0000313" key="2">
    <source>
        <dbReference type="Proteomes" id="UP001228049"/>
    </source>
</evidence>
<feature type="non-terminal residue" evidence="1">
    <location>
        <position position="123"/>
    </location>
</feature>
<gene>
    <name evidence="1" type="ORF">KUDE01_019377</name>
</gene>
<sequence>WGAAPLAGPSRQGDPTCPRMADRLREGGLLALSLLYWGPRMLGPWWFQTAACVPVSKQLISFFNTQLPQHQAQVKDRLGSRDGGTEVEGEAIYPRRIRRCVTEVWTVAAGSYLRAASGPETGH</sequence>